<protein>
    <recommendedName>
        <fullName evidence="2">DUF4190 domain-containing protein</fullName>
    </recommendedName>
</protein>
<feature type="domain" description="DUF4190" evidence="2">
    <location>
        <begin position="30"/>
        <end position="82"/>
    </location>
</feature>
<feature type="transmembrane region" description="Helical" evidence="1">
    <location>
        <begin position="71"/>
        <end position="98"/>
    </location>
</feature>
<evidence type="ECO:0000313" key="4">
    <source>
        <dbReference type="Proteomes" id="UP000054241"/>
    </source>
</evidence>
<organism evidence="3 4">
    <name type="scientific">Streptomyces cellostaticus</name>
    <dbReference type="NCBI Taxonomy" id="67285"/>
    <lineage>
        <taxon>Bacteria</taxon>
        <taxon>Bacillati</taxon>
        <taxon>Actinomycetota</taxon>
        <taxon>Actinomycetes</taxon>
        <taxon>Kitasatosporales</taxon>
        <taxon>Streptomycetaceae</taxon>
        <taxon>Streptomyces</taxon>
    </lineage>
</organism>
<reference evidence="3 4" key="1">
    <citation type="submission" date="2015-10" db="EMBL/GenBank/DDBJ databases">
        <title>Draft genome sequence of Streptomyces cellostaticus DSM 40189, type strain for the species Streptomyces cellostaticus.</title>
        <authorList>
            <person name="Ruckert C."/>
            <person name="Winkler A."/>
            <person name="Kalinowski J."/>
            <person name="Kampfer P."/>
            <person name="Glaeser S."/>
        </authorList>
    </citation>
    <scope>NUCLEOTIDE SEQUENCE [LARGE SCALE GENOMIC DNA]</scope>
    <source>
        <strain evidence="3 4">DSM 40189</strain>
    </source>
</reference>
<dbReference type="Pfam" id="PF13828">
    <property type="entry name" value="DUF4190"/>
    <property type="match status" value="1"/>
</dbReference>
<evidence type="ECO:0000256" key="1">
    <source>
        <dbReference type="SAM" id="Phobius"/>
    </source>
</evidence>
<evidence type="ECO:0000313" key="3">
    <source>
        <dbReference type="EMBL" id="KUM86650.1"/>
    </source>
</evidence>
<evidence type="ECO:0000259" key="2">
    <source>
        <dbReference type="Pfam" id="PF13828"/>
    </source>
</evidence>
<keyword evidence="1" id="KW-0472">Membrane</keyword>
<dbReference type="Proteomes" id="UP000054241">
    <property type="component" value="Unassembled WGS sequence"/>
</dbReference>
<name>A0A101N509_9ACTN</name>
<proteinExistence type="predicted"/>
<comment type="caution">
    <text evidence="3">The sequence shown here is derived from an EMBL/GenBank/DDBJ whole genome shotgun (WGS) entry which is preliminary data.</text>
</comment>
<feature type="transmembrane region" description="Helical" evidence="1">
    <location>
        <begin position="29"/>
        <end position="50"/>
    </location>
</feature>
<keyword evidence="1" id="KW-0812">Transmembrane</keyword>
<gene>
    <name evidence="3" type="ORF">AQI88_41165</name>
</gene>
<keyword evidence="1" id="KW-1133">Transmembrane helix</keyword>
<dbReference type="InterPro" id="IPR025241">
    <property type="entry name" value="DUF4190"/>
</dbReference>
<dbReference type="AlphaFoldDB" id="A0A101N509"/>
<accession>A0A101N509</accession>
<sequence>MRGRRFASVTGFGGQLRRLVRQLGKPRDLAAAILSLRIVCALVAVVSGHMGRRRAEKRGVEGRWLSLASVIVGWLCILYAVLVHLVVMGLIAALAVLVDSTD</sequence>
<dbReference type="EMBL" id="LMWL01000109">
    <property type="protein sequence ID" value="KUM86650.1"/>
    <property type="molecule type" value="Genomic_DNA"/>
</dbReference>
<keyword evidence="4" id="KW-1185">Reference proteome</keyword>